<organism evidence="2 3">
    <name type="scientific">Halonatronomonas betaini</name>
    <dbReference type="NCBI Taxonomy" id="2778430"/>
    <lineage>
        <taxon>Bacteria</taxon>
        <taxon>Bacillati</taxon>
        <taxon>Bacillota</taxon>
        <taxon>Clostridia</taxon>
        <taxon>Halanaerobiales</taxon>
        <taxon>Halarsenatibacteraceae</taxon>
        <taxon>Halonatronomonas</taxon>
    </lineage>
</organism>
<feature type="compositionally biased region" description="Polar residues" evidence="1">
    <location>
        <begin position="118"/>
        <end position="127"/>
    </location>
</feature>
<name>A0A931AUA2_9FIRM</name>
<evidence type="ECO:0000256" key="1">
    <source>
        <dbReference type="SAM" id="MobiDB-lite"/>
    </source>
</evidence>
<protein>
    <submittedName>
        <fullName evidence="2">Uncharacterized protein</fullName>
    </submittedName>
</protein>
<proteinExistence type="predicted"/>
<dbReference type="RefSeq" id="WP_270453848.1">
    <property type="nucleotide sequence ID" value="NZ_JADPIE010000004.1"/>
</dbReference>
<feature type="region of interest" description="Disordered" evidence="1">
    <location>
        <begin position="103"/>
        <end position="127"/>
    </location>
</feature>
<dbReference type="Proteomes" id="UP000621436">
    <property type="component" value="Unassembled WGS sequence"/>
</dbReference>
<sequence length="127" mass="14953">MAKDKLQLYYKLYDLSRQQREEILTGTIDNVLDIIRQKSELVLELEEVDLEEEIRSHKDPQGTLIEMQNLLKRLTELEQENTELLKDMAPDLENKVKKIKQEYNNASDAYKKDDRNKSGGNNIDQRS</sequence>
<reference evidence="2" key="1">
    <citation type="submission" date="2020-11" db="EMBL/GenBank/DDBJ databases">
        <title>Halonatronomonas betainensis gen. nov., sp. nov. a novel haloalkaliphilic representative of the family Halanaerobiacae capable of betaine degradation.</title>
        <authorList>
            <person name="Boltyanskaya Y."/>
            <person name="Kevbrin V."/>
            <person name="Detkova E."/>
            <person name="Grouzdev D.S."/>
            <person name="Koziaeva V."/>
            <person name="Zhilina T."/>
        </authorList>
    </citation>
    <scope>NUCLEOTIDE SEQUENCE</scope>
    <source>
        <strain evidence="2">Z-7014</strain>
    </source>
</reference>
<comment type="caution">
    <text evidence="2">The sequence shown here is derived from an EMBL/GenBank/DDBJ whole genome shotgun (WGS) entry which is preliminary data.</text>
</comment>
<dbReference type="AlphaFoldDB" id="A0A931AUA2"/>
<accession>A0A931AUA2</accession>
<evidence type="ECO:0000313" key="3">
    <source>
        <dbReference type="Proteomes" id="UP000621436"/>
    </source>
</evidence>
<gene>
    <name evidence="2" type="ORF">I0Q91_07525</name>
</gene>
<evidence type="ECO:0000313" key="2">
    <source>
        <dbReference type="EMBL" id="MBF8436920.1"/>
    </source>
</evidence>
<dbReference type="EMBL" id="JADPIE010000004">
    <property type="protein sequence ID" value="MBF8436920.1"/>
    <property type="molecule type" value="Genomic_DNA"/>
</dbReference>
<keyword evidence="3" id="KW-1185">Reference proteome</keyword>